<keyword evidence="1" id="KW-0812">Transmembrane</keyword>
<keyword evidence="1" id="KW-1133">Transmembrane helix</keyword>
<feature type="transmembrane region" description="Helical" evidence="1">
    <location>
        <begin position="22"/>
        <end position="40"/>
    </location>
</feature>
<reference evidence="2" key="1">
    <citation type="thesis" date="2020" institute="ProQuest LLC" country="789 East Eisenhower Parkway, Ann Arbor, MI, USA">
        <title>Comparative Genomics and Chromosome Evolution.</title>
        <authorList>
            <person name="Mudd A.B."/>
        </authorList>
    </citation>
    <scope>NUCLEOTIDE SEQUENCE</scope>
    <source>
        <strain evidence="2">237g6f4</strain>
        <tissue evidence="2">Blood</tissue>
    </source>
</reference>
<sequence>MFSSAASVPQLLLHYIVLYSEDYLKCIISWVLTYIGYPLITKMKFSKLSSYAGSMGTNHICGMVGDFVHGFSSTVHILIINCPINVLTIFCITRLLEG</sequence>
<gene>
    <name evidence="2" type="ORF">GDO81_004367</name>
</gene>
<accession>A0AAV6ZVF1</accession>
<dbReference type="Proteomes" id="UP000824782">
    <property type="component" value="Unassembled WGS sequence"/>
</dbReference>
<evidence type="ECO:0000256" key="1">
    <source>
        <dbReference type="SAM" id="Phobius"/>
    </source>
</evidence>
<evidence type="ECO:0000313" key="3">
    <source>
        <dbReference type="Proteomes" id="UP000824782"/>
    </source>
</evidence>
<proteinExistence type="predicted"/>
<protein>
    <submittedName>
        <fullName evidence="2">Uncharacterized protein</fullName>
    </submittedName>
</protein>
<keyword evidence="3" id="KW-1185">Reference proteome</keyword>
<name>A0AAV6ZVF1_ENGPU</name>
<evidence type="ECO:0000313" key="2">
    <source>
        <dbReference type="EMBL" id="KAG8551988.1"/>
    </source>
</evidence>
<dbReference type="EMBL" id="WNYA01000011">
    <property type="protein sequence ID" value="KAG8551988.1"/>
    <property type="molecule type" value="Genomic_DNA"/>
</dbReference>
<keyword evidence="1" id="KW-0472">Membrane</keyword>
<organism evidence="2 3">
    <name type="scientific">Engystomops pustulosus</name>
    <name type="common">Tungara frog</name>
    <name type="synonym">Physalaemus pustulosus</name>
    <dbReference type="NCBI Taxonomy" id="76066"/>
    <lineage>
        <taxon>Eukaryota</taxon>
        <taxon>Metazoa</taxon>
        <taxon>Chordata</taxon>
        <taxon>Craniata</taxon>
        <taxon>Vertebrata</taxon>
        <taxon>Euteleostomi</taxon>
        <taxon>Amphibia</taxon>
        <taxon>Batrachia</taxon>
        <taxon>Anura</taxon>
        <taxon>Neobatrachia</taxon>
        <taxon>Hyloidea</taxon>
        <taxon>Leptodactylidae</taxon>
        <taxon>Leiuperinae</taxon>
        <taxon>Engystomops</taxon>
    </lineage>
</organism>
<dbReference type="AlphaFoldDB" id="A0AAV6ZVF1"/>
<comment type="caution">
    <text evidence="2">The sequence shown here is derived from an EMBL/GenBank/DDBJ whole genome shotgun (WGS) entry which is preliminary data.</text>
</comment>